<feature type="compositionally biased region" description="Polar residues" evidence="1">
    <location>
        <begin position="90"/>
        <end position="106"/>
    </location>
</feature>
<evidence type="ECO:0000256" key="1">
    <source>
        <dbReference type="SAM" id="MobiDB-lite"/>
    </source>
</evidence>
<dbReference type="Proteomes" id="UP001437256">
    <property type="component" value="Unassembled WGS sequence"/>
</dbReference>
<feature type="compositionally biased region" description="Basic and acidic residues" evidence="1">
    <location>
        <begin position="116"/>
        <end position="125"/>
    </location>
</feature>
<keyword evidence="3" id="KW-1185">Reference proteome</keyword>
<accession>A0ABR2ZVT9</accession>
<evidence type="ECO:0000313" key="2">
    <source>
        <dbReference type="EMBL" id="KAL0065269.1"/>
    </source>
</evidence>
<sequence>MSFLRTALVQSRAIKSVSRVPAATRSFHSPFTVLGAPQPTTANVSYSEQSTQDVSTAFGNGVYVVSPTTGEFHHVPTGAFSAAVPYPEAANSTPSQGPRFKSQNSAFAHPLSARTAETKAWKAKN</sequence>
<gene>
    <name evidence="2" type="ORF">AAF712_007781</name>
</gene>
<dbReference type="EMBL" id="JBBXMP010000050">
    <property type="protein sequence ID" value="KAL0065269.1"/>
    <property type="molecule type" value="Genomic_DNA"/>
</dbReference>
<name>A0ABR2ZVT9_9AGAR</name>
<proteinExistence type="predicted"/>
<comment type="caution">
    <text evidence="2">The sequence shown here is derived from an EMBL/GenBank/DDBJ whole genome shotgun (WGS) entry which is preliminary data.</text>
</comment>
<evidence type="ECO:0000313" key="3">
    <source>
        <dbReference type="Proteomes" id="UP001437256"/>
    </source>
</evidence>
<reference evidence="2 3" key="1">
    <citation type="submission" date="2024-05" db="EMBL/GenBank/DDBJ databases">
        <title>A draft genome resource for the thread blight pathogen Marasmius tenuissimus strain MS-2.</title>
        <authorList>
            <person name="Yulfo-Soto G.E."/>
            <person name="Baruah I.K."/>
            <person name="Amoako-Attah I."/>
            <person name="Bukari Y."/>
            <person name="Meinhardt L.W."/>
            <person name="Bailey B.A."/>
            <person name="Cohen S.P."/>
        </authorList>
    </citation>
    <scope>NUCLEOTIDE SEQUENCE [LARGE SCALE GENOMIC DNA]</scope>
    <source>
        <strain evidence="2 3">MS-2</strain>
    </source>
</reference>
<organism evidence="2 3">
    <name type="scientific">Marasmius tenuissimus</name>
    <dbReference type="NCBI Taxonomy" id="585030"/>
    <lineage>
        <taxon>Eukaryota</taxon>
        <taxon>Fungi</taxon>
        <taxon>Dikarya</taxon>
        <taxon>Basidiomycota</taxon>
        <taxon>Agaricomycotina</taxon>
        <taxon>Agaricomycetes</taxon>
        <taxon>Agaricomycetidae</taxon>
        <taxon>Agaricales</taxon>
        <taxon>Marasmiineae</taxon>
        <taxon>Marasmiaceae</taxon>
        <taxon>Marasmius</taxon>
    </lineage>
</organism>
<protein>
    <submittedName>
        <fullName evidence="2">Uncharacterized protein</fullName>
    </submittedName>
</protein>
<feature type="region of interest" description="Disordered" evidence="1">
    <location>
        <begin position="88"/>
        <end position="125"/>
    </location>
</feature>